<dbReference type="InterPro" id="IPR017941">
    <property type="entry name" value="Rieske_2Fe-2S"/>
</dbReference>
<dbReference type="Pfam" id="PF00355">
    <property type="entry name" value="Rieske"/>
    <property type="match status" value="1"/>
</dbReference>
<dbReference type="SUPFAM" id="SSF50022">
    <property type="entry name" value="ISP domain"/>
    <property type="match status" value="1"/>
</dbReference>
<accession>A0A1F5BW09</accession>
<reference evidence="6 7" key="1">
    <citation type="journal article" date="2016" name="Nat. Commun.">
        <title>Thousands of microbial genomes shed light on interconnected biogeochemical processes in an aquifer system.</title>
        <authorList>
            <person name="Anantharaman K."/>
            <person name="Brown C.T."/>
            <person name="Hug L.A."/>
            <person name="Sharon I."/>
            <person name="Castelle C.J."/>
            <person name="Probst A.J."/>
            <person name="Thomas B.C."/>
            <person name="Singh A."/>
            <person name="Wilkins M.J."/>
            <person name="Karaoz U."/>
            <person name="Brodie E.L."/>
            <person name="Williams K.H."/>
            <person name="Hubbard S.S."/>
            <person name="Banfield J.F."/>
        </authorList>
    </citation>
    <scope>NUCLEOTIDE SEQUENCE [LARGE SCALE GENOMIC DNA]</scope>
</reference>
<keyword evidence="1" id="KW-0001">2Fe-2S</keyword>
<keyword evidence="4" id="KW-0411">Iron-sulfur</keyword>
<proteinExistence type="predicted"/>
<comment type="caution">
    <text evidence="6">The sequence shown here is derived from an EMBL/GenBank/DDBJ whole genome shotgun (WGS) entry which is preliminary data.</text>
</comment>
<evidence type="ECO:0000313" key="7">
    <source>
        <dbReference type="Proteomes" id="UP000176650"/>
    </source>
</evidence>
<name>A0A1F5BW09_9BACT</name>
<evidence type="ECO:0000256" key="1">
    <source>
        <dbReference type="ARBA" id="ARBA00022714"/>
    </source>
</evidence>
<sequence>MAQEIFITTADKVKEGEGFDFKYKGRPAILIRHGGGVKAFINICPHSGYETKMYEGKLECVEHFATFDPDTGMALTLPATPGSSLLEIKLKVADNKIYHLNTIVFKSKKL</sequence>
<dbReference type="CDD" id="cd03467">
    <property type="entry name" value="Rieske"/>
    <property type="match status" value="1"/>
</dbReference>
<gene>
    <name evidence="6" type="ORF">A2988_04910</name>
</gene>
<keyword evidence="3" id="KW-0408">Iron</keyword>
<keyword evidence="2" id="KW-0479">Metal-binding</keyword>
<dbReference type="Gene3D" id="2.102.10.10">
    <property type="entry name" value="Rieske [2Fe-2S] iron-sulphur domain"/>
    <property type="match status" value="1"/>
</dbReference>
<dbReference type="PROSITE" id="PS51296">
    <property type="entry name" value="RIESKE"/>
    <property type="match status" value="1"/>
</dbReference>
<evidence type="ECO:0000256" key="4">
    <source>
        <dbReference type="ARBA" id="ARBA00023014"/>
    </source>
</evidence>
<evidence type="ECO:0000259" key="5">
    <source>
        <dbReference type="PROSITE" id="PS51296"/>
    </source>
</evidence>
<dbReference type="STRING" id="1797298.A2988_04910"/>
<organism evidence="6 7">
    <name type="scientific">Candidatus Azambacteria bacterium RIFCSPLOWO2_01_FULL_46_25</name>
    <dbReference type="NCBI Taxonomy" id="1797298"/>
    <lineage>
        <taxon>Bacteria</taxon>
        <taxon>Candidatus Azamiibacteriota</taxon>
    </lineage>
</organism>
<evidence type="ECO:0000313" key="6">
    <source>
        <dbReference type="EMBL" id="OGD34803.1"/>
    </source>
</evidence>
<dbReference type="GO" id="GO:0051537">
    <property type="term" value="F:2 iron, 2 sulfur cluster binding"/>
    <property type="evidence" value="ECO:0007669"/>
    <property type="project" value="UniProtKB-KW"/>
</dbReference>
<protein>
    <recommendedName>
        <fullName evidence="5">Rieske domain-containing protein</fullName>
    </recommendedName>
</protein>
<dbReference type="AlphaFoldDB" id="A0A1F5BW09"/>
<dbReference type="GO" id="GO:0046872">
    <property type="term" value="F:metal ion binding"/>
    <property type="evidence" value="ECO:0007669"/>
    <property type="project" value="UniProtKB-KW"/>
</dbReference>
<feature type="domain" description="Rieske" evidence="5">
    <location>
        <begin position="5"/>
        <end position="99"/>
    </location>
</feature>
<evidence type="ECO:0000256" key="3">
    <source>
        <dbReference type="ARBA" id="ARBA00023004"/>
    </source>
</evidence>
<dbReference type="InterPro" id="IPR036922">
    <property type="entry name" value="Rieske_2Fe-2S_sf"/>
</dbReference>
<evidence type="ECO:0000256" key="2">
    <source>
        <dbReference type="ARBA" id="ARBA00022723"/>
    </source>
</evidence>
<dbReference type="Proteomes" id="UP000176650">
    <property type="component" value="Unassembled WGS sequence"/>
</dbReference>
<dbReference type="EMBL" id="MEYS01000001">
    <property type="protein sequence ID" value="OGD34803.1"/>
    <property type="molecule type" value="Genomic_DNA"/>
</dbReference>